<feature type="non-terminal residue" evidence="1">
    <location>
        <position position="1"/>
    </location>
</feature>
<sequence>KERVKITALCTVMTNMTSPWILKGQMTRRIYLFSS</sequence>
<name>A0A382S595_9ZZZZ</name>
<reference evidence="1" key="1">
    <citation type="submission" date="2018-05" db="EMBL/GenBank/DDBJ databases">
        <authorList>
            <person name="Lanie J.A."/>
            <person name="Ng W.-L."/>
            <person name="Kazmierczak K.M."/>
            <person name="Andrzejewski T.M."/>
            <person name="Davidsen T.M."/>
            <person name="Wayne K.J."/>
            <person name="Tettelin H."/>
            <person name="Glass J.I."/>
            <person name="Rusch D."/>
            <person name="Podicherti R."/>
            <person name="Tsui H.-C.T."/>
            <person name="Winkler M.E."/>
        </authorList>
    </citation>
    <scope>NUCLEOTIDE SEQUENCE</scope>
</reference>
<accession>A0A382S595</accession>
<feature type="non-terminal residue" evidence="1">
    <location>
        <position position="35"/>
    </location>
</feature>
<evidence type="ECO:0000313" key="1">
    <source>
        <dbReference type="EMBL" id="SVD04655.1"/>
    </source>
</evidence>
<proteinExistence type="predicted"/>
<gene>
    <name evidence="1" type="ORF">METZ01_LOCUS357509</name>
</gene>
<dbReference type="EMBL" id="UINC01126281">
    <property type="protein sequence ID" value="SVD04655.1"/>
    <property type="molecule type" value="Genomic_DNA"/>
</dbReference>
<dbReference type="AlphaFoldDB" id="A0A382S595"/>
<protein>
    <submittedName>
        <fullName evidence="1">Uncharacterized protein</fullName>
    </submittedName>
</protein>
<organism evidence="1">
    <name type="scientific">marine metagenome</name>
    <dbReference type="NCBI Taxonomy" id="408172"/>
    <lineage>
        <taxon>unclassified sequences</taxon>
        <taxon>metagenomes</taxon>
        <taxon>ecological metagenomes</taxon>
    </lineage>
</organism>